<evidence type="ECO:0000313" key="6">
    <source>
        <dbReference type="Proteomes" id="UP000192758"/>
    </source>
</evidence>
<dbReference type="OrthoDB" id="1882297at2759"/>
<dbReference type="GO" id="GO:0022625">
    <property type="term" value="C:cytosolic large ribosomal subunit"/>
    <property type="evidence" value="ECO:0007669"/>
    <property type="project" value="TreeGrafter"/>
</dbReference>
<dbReference type="PANTHER" id="PTHR11545">
    <property type="entry name" value="RIBOSOMAL PROTEIN L13"/>
    <property type="match status" value="1"/>
</dbReference>
<dbReference type="GO" id="GO:0003729">
    <property type="term" value="F:mRNA binding"/>
    <property type="evidence" value="ECO:0007669"/>
    <property type="project" value="TreeGrafter"/>
</dbReference>
<evidence type="ECO:0000256" key="3">
    <source>
        <dbReference type="ARBA" id="ARBA00023274"/>
    </source>
</evidence>
<keyword evidence="6" id="KW-1185">Reference proteome</keyword>
<evidence type="ECO:0000313" key="5">
    <source>
        <dbReference type="EMBL" id="OQS53808.1"/>
    </source>
</evidence>
<keyword evidence="2" id="KW-0689">Ribosomal protein</keyword>
<dbReference type="InterPro" id="IPR005755">
    <property type="entry name" value="Ribosomal_uL13_euk/arc"/>
</dbReference>
<dbReference type="InterPro" id="IPR036899">
    <property type="entry name" value="Ribosomal_uL13_sf"/>
</dbReference>
<dbReference type="GO" id="GO:0003735">
    <property type="term" value="F:structural constituent of ribosome"/>
    <property type="evidence" value="ECO:0007669"/>
    <property type="project" value="InterPro"/>
</dbReference>
<keyword evidence="4" id="KW-0175">Coiled coil</keyword>
<dbReference type="Pfam" id="PF00572">
    <property type="entry name" value="Ribosomal_L13"/>
    <property type="match status" value="1"/>
</dbReference>
<dbReference type="Gene3D" id="3.90.1180.10">
    <property type="entry name" value="Ribosomal protein L13"/>
    <property type="match status" value="1"/>
</dbReference>
<accession>A0A1W0E3J5</accession>
<dbReference type="GO" id="GO:0017148">
    <property type="term" value="P:negative regulation of translation"/>
    <property type="evidence" value="ECO:0007669"/>
    <property type="project" value="TreeGrafter"/>
</dbReference>
<feature type="coiled-coil region" evidence="4">
    <location>
        <begin position="193"/>
        <end position="220"/>
    </location>
</feature>
<gene>
    <name evidence="5" type="primary">RpL13A</name>
    <name evidence="5" type="ORF">EHP00_1632</name>
</gene>
<comment type="caution">
    <text evidence="5">The sequence shown here is derived from an EMBL/GenBank/DDBJ whole genome shotgun (WGS) entry which is preliminary data.</text>
</comment>
<dbReference type="AlphaFoldDB" id="A0A1W0E3J5"/>
<dbReference type="PANTHER" id="PTHR11545:SF3">
    <property type="entry name" value="LARGE RIBOSOMAL SUBUNIT PROTEIN UL13"/>
    <property type="match status" value="1"/>
</dbReference>
<reference evidence="5 6" key="1">
    <citation type="journal article" date="2017" name="Environ. Microbiol.">
        <title>Decay of the glycolytic pathway and adaptation to intranuclear parasitism within Enterocytozoonidae microsporidia.</title>
        <authorList>
            <person name="Wiredu Boakye D."/>
            <person name="Jaroenlak P."/>
            <person name="Prachumwat A."/>
            <person name="Williams T.A."/>
            <person name="Bateman K.S."/>
            <person name="Itsathitphaisarn O."/>
            <person name="Sritunyalucksana K."/>
            <person name="Paszkiewicz K.H."/>
            <person name="Moore K.A."/>
            <person name="Stentiford G.D."/>
            <person name="Williams B.A."/>
        </authorList>
    </citation>
    <scope>NUCLEOTIDE SEQUENCE [LARGE SCALE GENOMIC DNA]</scope>
    <source>
        <strain evidence="5 6">TH1</strain>
    </source>
</reference>
<comment type="similarity">
    <text evidence="1">Belongs to the universal ribosomal protein uL13 family.</text>
</comment>
<dbReference type="InterPro" id="IPR005822">
    <property type="entry name" value="Ribosomal_uL13"/>
</dbReference>
<evidence type="ECO:0000256" key="2">
    <source>
        <dbReference type="ARBA" id="ARBA00022980"/>
    </source>
</evidence>
<sequence length="238" mass="26995">MSMLNNTTDRHIVVDATGHIVGKLASKIAKKLLEGYTVAVVACENAIFTGPLERHILKYKAWKQKRCVVNPQRGAFHYKEPSKYFFKVLRTMVQRKTNRGGEALRRLTCYEGIPHNIVFNNSNVCCNDSKVCKDNNCGSNTCCKDNNVCNASVSNMVVFPSALKKVTTNPERKSCTIGELLSKFGWKHAKLAKQMYENALRKEKEAMETKENKNKEIKKIMDSNEFKQKVEAELALLK</sequence>
<evidence type="ECO:0000256" key="1">
    <source>
        <dbReference type="ARBA" id="ARBA00006227"/>
    </source>
</evidence>
<dbReference type="EMBL" id="MNPJ01000025">
    <property type="protein sequence ID" value="OQS53808.1"/>
    <property type="molecule type" value="Genomic_DNA"/>
</dbReference>
<dbReference type="NCBIfam" id="TIGR01077">
    <property type="entry name" value="L13_A_E"/>
    <property type="match status" value="1"/>
</dbReference>
<dbReference type="STRING" id="646526.A0A1W0E3J5"/>
<keyword evidence="3" id="KW-0687">Ribonucleoprotein</keyword>
<name>A0A1W0E3J5_9MICR</name>
<organism evidence="5 6">
    <name type="scientific">Ecytonucleospora hepatopenaei</name>
    <dbReference type="NCBI Taxonomy" id="646526"/>
    <lineage>
        <taxon>Eukaryota</taxon>
        <taxon>Fungi</taxon>
        <taxon>Fungi incertae sedis</taxon>
        <taxon>Microsporidia</taxon>
        <taxon>Enterocytozoonidae</taxon>
        <taxon>Ecytonucleospora</taxon>
    </lineage>
</organism>
<dbReference type="GO" id="GO:0006412">
    <property type="term" value="P:translation"/>
    <property type="evidence" value="ECO:0007669"/>
    <property type="project" value="InterPro"/>
</dbReference>
<dbReference type="VEuPathDB" id="MicrosporidiaDB:EHP00_1632"/>
<proteinExistence type="inferred from homology"/>
<evidence type="ECO:0000256" key="4">
    <source>
        <dbReference type="SAM" id="Coils"/>
    </source>
</evidence>
<dbReference type="Proteomes" id="UP000192758">
    <property type="component" value="Unassembled WGS sequence"/>
</dbReference>
<protein>
    <submittedName>
        <fullName evidence="5">RpL13A</fullName>
    </submittedName>
</protein>
<dbReference type="SUPFAM" id="SSF52161">
    <property type="entry name" value="Ribosomal protein L13"/>
    <property type="match status" value="1"/>
</dbReference>